<gene>
    <name evidence="4" type="ORF">KUA55_15515</name>
</gene>
<dbReference type="Pfam" id="PF18885">
    <property type="entry name" value="DUF5648"/>
    <property type="match status" value="1"/>
</dbReference>
<name>A0ABS6TGN2_9ENTE</name>
<organism evidence="4 5">
    <name type="scientific">Enterococcus alishanensis</name>
    <dbReference type="NCBI Taxonomy" id="1303817"/>
    <lineage>
        <taxon>Bacteria</taxon>
        <taxon>Bacillati</taxon>
        <taxon>Bacillota</taxon>
        <taxon>Bacilli</taxon>
        <taxon>Lactobacillales</taxon>
        <taxon>Enterococcaceae</taxon>
        <taxon>Enterococcus</taxon>
    </lineage>
</organism>
<keyword evidence="2" id="KW-0732">Signal</keyword>
<evidence type="ECO:0000256" key="1">
    <source>
        <dbReference type="SAM" id="Coils"/>
    </source>
</evidence>
<dbReference type="InterPro" id="IPR043708">
    <property type="entry name" value="DUF5648"/>
</dbReference>
<evidence type="ECO:0000313" key="5">
    <source>
        <dbReference type="Proteomes" id="UP000774130"/>
    </source>
</evidence>
<protein>
    <recommendedName>
        <fullName evidence="3">DUF5648 domain-containing protein</fullName>
    </recommendedName>
</protein>
<feature type="signal peptide" evidence="2">
    <location>
        <begin position="1"/>
        <end position="26"/>
    </location>
</feature>
<dbReference type="RefSeq" id="WP_218327302.1">
    <property type="nucleotide sequence ID" value="NZ_JAHUZB010000007.1"/>
</dbReference>
<reference evidence="4 5" key="1">
    <citation type="submission" date="2021-06" db="EMBL/GenBank/DDBJ databases">
        <title>Enterococcus alishanensis sp. nov., a novel lactic acid bacterium isolated from fresh coffee beans.</title>
        <authorList>
            <person name="Chen Y.-S."/>
        </authorList>
    </citation>
    <scope>NUCLEOTIDE SEQUENCE [LARGE SCALE GENOMIC DNA]</scope>
    <source>
        <strain evidence="4 5">ALS3</strain>
    </source>
</reference>
<dbReference type="Proteomes" id="UP000774130">
    <property type="component" value="Unassembled WGS sequence"/>
</dbReference>
<comment type="caution">
    <text evidence="4">The sequence shown here is derived from an EMBL/GenBank/DDBJ whole genome shotgun (WGS) entry which is preliminary data.</text>
</comment>
<proteinExistence type="predicted"/>
<evidence type="ECO:0000313" key="4">
    <source>
        <dbReference type="EMBL" id="MBV7392090.1"/>
    </source>
</evidence>
<sequence>MKKIILGATLLVGMGAAFMLSTNAEATSPAPETEKELYRVYNPNSGEHFFTASLDEYSWLEDQGWVQEDLAWLTPTEGEKVYRLYNPNAGDHFYTKSIVEYDWLSKQGWVQEGESFLSSADTTAPVYRSYNKNALAAGAHMFTLSKSEHDGLVKSGWINEDVQFYAVSYAKQLGDLIEYANSLEEADYDPTDYADFKAVVAESQAVLDNTKATQDELQDQLNKLADALVTLEESVEVPESE</sequence>
<keyword evidence="5" id="KW-1185">Reference proteome</keyword>
<evidence type="ECO:0000259" key="3">
    <source>
        <dbReference type="Pfam" id="PF18885"/>
    </source>
</evidence>
<accession>A0ABS6TGN2</accession>
<feature type="chain" id="PRO_5046937795" description="DUF5648 domain-containing protein" evidence="2">
    <location>
        <begin position="27"/>
        <end position="241"/>
    </location>
</feature>
<feature type="coiled-coil region" evidence="1">
    <location>
        <begin position="200"/>
        <end position="234"/>
    </location>
</feature>
<keyword evidence="1" id="KW-0175">Coiled coil</keyword>
<evidence type="ECO:0000256" key="2">
    <source>
        <dbReference type="SAM" id="SignalP"/>
    </source>
</evidence>
<feature type="domain" description="DUF5648" evidence="3">
    <location>
        <begin position="37"/>
        <end position="166"/>
    </location>
</feature>
<dbReference type="EMBL" id="JAHUZB010000007">
    <property type="protein sequence ID" value="MBV7392090.1"/>
    <property type="molecule type" value="Genomic_DNA"/>
</dbReference>